<dbReference type="InterPro" id="IPR036390">
    <property type="entry name" value="WH_DNA-bd_sf"/>
</dbReference>
<protein>
    <submittedName>
        <fullName evidence="2">Crp/Fnr family transcriptional regulator</fullName>
    </submittedName>
</protein>
<dbReference type="Gene3D" id="1.10.10.10">
    <property type="entry name" value="Winged helix-like DNA-binding domain superfamily/Winged helix DNA-binding domain"/>
    <property type="match status" value="1"/>
</dbReference>
<proteinExistence type="predicted"/>
<dbReference type="SUPFAM" id="SSF51206">
    <property type="entry name" value="cAMP-binding domain-like"/>
    <property type="match status" value="1"/>
</dbReference>
<dbReference type="InterPro" id="IPR036388">
    <property type="entry name" value="WH-like_DNA-bd_sf"/>
</dbReference>
<dbReference type="InterPro" id="IPR000595">
    <property type="entry name" value="cNMP-bd_dom"/>
</dbReference>
<dbReference type="RefSeq" id="WP_146958773.1">
    <property type="nucleotide sequence ID" value="NZ_CP042467.1"/>
</dbReference>
<sequence>MSFWYLHPAKILRDLDRSTLDQLSEAGRLKRWGHRASIPNAQDVDYVSLILKGSVDVQNLGLRLQKGDLFGTLSLELQNPLRAFDDALICEVPKADFLAITEGKLPPRQTNMRLRAKALKVDTSRLLFTEPAERIRLTMAELAETYGEKLESGHVLPPLKARHFAQLTGLSMSQTRGILNQLQDSKLVQTSRGVLIIPDLETILRVEETKL</sequence>
<dbReference type="Proteomes" id="UP000321595">
    <property type="component" value="Chromosome"/>
</dbReference>
<organism evidence="2 3">
    <name type="scientific">Microvenator marinus</name>
    <dbReference type="NCBI Taxonomy" id="2600177"/>
    <lineage>
        <taxon>Bacteria</taxon>
        <taxon>Deltaproteobacteria</taxon>
        <taxon>Bradymonadales</taxon>
        <taxon>Microvenatoraceae</taxon>
        <taxon>Microvenator</taxon>
    </lineage>
</organism>
<dbReference type="SUPFAM" id="SSF46785">
    <property type="entry name" value="Winged helix' DNA-binding domain"/>
    <property type="match status" value="1"/>
</dbReference>
<name>A0A5B8XQ57_9DELT</name>
<dbReference type="CDD" id="cd00038">
    <property type="entry name" value="CAP_ED"/>
    <property type="match status" value="1"/>
</dbReference>
<evidence type="ECO:0000313" key="3">
    <source>
        <dbReference type="Proteomes" id="UP000321595"/>
    </source>
</evidence>
<dbReference type="OrthoDB" id="9788438at2"/>
<dbReference type="Gene3D" id="2.60.120.10">
    <property type="entry name" value="Jelly Rolls"/>
    <property type="match status" value="1"/>
</dbReference>
<accession>A0A5B8XQ57</accession>
<evidence type="ECO:0000259" key="1">
    <source>
        <dbReference type="PROSITE" id="PS50042"/>
    </source>
</evidence>
<evidence type="ECO:0000313" key="2">
    <source>
        <dbReference type="EMBL" id="QED27088.1"/>
    </source>
</evidence>
<feature type="domain" description="Cyclic nucleotide-binding" evidence="1">
    <location>
        <begin position="11"/>
        <end position="83"/>
    </location>
</feature>
<dbReference type="KEGG" id="bbae:FRD01_07505"/>
<reference evidence="2 3" key="1">
    <citation type="submission" date="2019-08" db="EMBL/GenBank/DDBJ databases">
        <authorList>
            <person name="Liang Q."/>
        </authorList>
    </citation>
    <scope>NUCLEOTIDE SEQUENCE [LARGE SCALE GENOMIC DNA]</scope>
    <source>
        <strain evidence="2 3">V1718</strain>
    </source>
</reference>
<dbReference type="EMBL" id="CP042467">
    <property type="protein sequence ID" value="QED27088.1"/>
    <property type="molecule type" value="Genomic_DNA"/>
</dbReference>
<keyword evidence="3" id="KW-1185">Reference proteome</keyword>
<gene>
    <name evidence="2" type="ORF">FRD01_07505</name>
</gene>
<dbReference type="InterPro" id="IPR018490">
    <property type="entry name" value="cNMP-bd_dom_sf"/>
</dbReference>
<dbReference type="InterPro" id="IPR014710">
    <property type="entry name" value="RmlC-like_jellyroll"/>
</dbReference>
<dbReference type="AlphaFoldDB" id="A0A5B8XQ57"/>
<dbReference type="PROSITE" id="PS50042">
    <property type="entry name" value="CNMP_BINDING_3"/>
    <property type="match status" value="1"/>
</dbReference>